<feature type="domain" description="ODP" evidence="1">
    <location>
        <begin position="38"/>
        <end position="246"/>
    </location>
</feature>
<dbReference type="Proteomes" id="UP000483035">
    <property type="component" value="Unassembled WGS sequence"/>
</dbReference>
<protein>
    <recommendedName>
        <fullName evidence="1">ODP domain-containing protein</fullName>
    </recommendedName>
</protein>
<dbReference type="RefSeq" id="WP_163992113.1">
    <property type="nucleotide sequence ID" value="NZ_WUEY01000020.1"/>
</dbReference>
<name>A0A6L9UG73_9HYPH</name>
<dbReference type="InterPro" id="IPR045761">
    <property type="entry name" value="ODP_dom"/>
</dbReference>
<dbReference type="Pfam" id="PF19583">
    <property type="entry name" value="ODP"/>
    <property type="match status" value="1"/>
</dbReference>
<accession>A0A6L9UG73</accession>
<proteinExistence type="predicted"/>
<reference evidence="2 3" key="1">
    <citation type="submission" date="2019-12" db="EMBL/GenBank/DDBJ databases">
        <title>Rhizobium genotypes associated with high levels of biological nitrogen fixation by grain legumes in a temperate-maritime cropping system.</title>
        <authorList>
            <person name="Maluk M."/>
            <person name="Francesc Ferrando Molina F."/>
            <person name="Lopez Del Egido L."/>
            <person name="Lafos M."/>
            <person name="Langarica-Fuentes A."/>
            <person name="Gebre Yohannes G."/>
            <person name="Young M.W."/>
            <person name="Martin P."/>
            <person name="Gantlett R."/>
            <person name="Kenicer G."/>
            <person name="Hawes C."/>
            <person name="Begg G.S."/>
            <person name="Quilliam R.S."/>
            <person name="Squire G.R."/>
            <person name="Poole P.S."/>
            <person name="Young P.W."/>
            <person name="Iannetta P.M."/>
            <person name="James E.K."/>
        </authorList>
    </citation>
    <scope>NUCLEOTIDE SEQUENCE [LARGE SCALE GENOMIC DNA]</scope>
    <source>
        <strain evidence="2 3">JHI1118</strain>
    </source>
</reference>
<dbReference type="EMBL" id="WUEY01000020">
    <property type="protein sequence ID" value="NEI73618.1"/>
    <property type="molecule type" value="Genomic_DNA"/>
</dbReference>
<dbReference type="AlphaFoldDB" id="A0A6L9UG73"/>
<organism evidence="2 3">
    <name type="scientific">Rhizobium lusitanum</name>
    <dbReference type="NCBI Taxonomy" id="293958"/>
    <lineage>
        <taxon>Bacteria</taxon>
        <taxon>Pseudomonadati</taxon>
        <taxon>Pseudomonadota</taxon>
        <taxon>Alphaproteobacteria</taxon>
        <taxon>Hyphomicrobiales</taxon>
        <taxon>Rhizobiaceae</taxon>
        <taxon>Rhizobium/Agrobacterium group</taxon>
        <taxon>Rhizobium</taxon>
    </lineage>
</organism>
<dbReference type="Gene3D" id="3.60.15.10">
    <property type="entry name" value="Ribonuclease Z/Hydroxyacylglutathione hydrolase-like"/>
    <property type="match status" value="1"/>
</dbReference>
<comment type="caution">
    <text evidence="2">The sequence shown here is derived from an EMBL/GenBank/DDBJ whole genome shotgun (WGS) entry which is preliminary data.</text>
</comment>
<evidence type="ECO:0000313" key="3">
    <source>
        <dbReference type="Proteomes" id="UP000483035"/>
    </source>
</evidence>
<dbReference type="SUPFAM" id="SSF56281">
    <property type="entry name" value="Metallo-hydrolase/oxidoreductase"/>
    <property type="match status" value="1"/>
</dbReference>
<dbReference type="InterPro" id="IPR036866">
    <property type="entry name" value="RibonucZ/Hydroxyglut_hydro"/>
</dbReference>
<gene>
    <name evidence="2" type="ORF">GR212_29120</name>
</gene>
<evidence type="ECO:0000313" key="2">
    <source>
        <dbReference type="EMBL" id="NEI73618.1"/>
    </source>
</evidence>
<evidence type="ECO:0000259" key="1">
    <source>
        <dbReference type="Pfam" id="PF19583"/>
    </source>
</evidence>
<sequence length="274" mass="30373">MIAPIEIVPGRIYRLGGSVKLNNNVSWVPAHVRGYQPQNCYLVVEGDRATLIDTGIAAHKHIITEQLLQVLPKGMPLTVFLTRSEYDCIGSLAEIQKHVQVERLLAGGSVNPFDAFDAVIELEGTWDNRIQLGRNPVGGASTLETSDQLETITPALRLLVTFWVYDKVSKTFFSSDLFGHTVTTNEDDAVIIDAGQADAITRTGVREHMESKFHWLPHSVPDGVPARDLRKLFAEREIENIAPSHGLVLRGNEVVQRHFDHVITLLDNPWGTAA</sequence>